<dbReference type="Proteomes" id="UP000824264">
    <property type="component" value="Unassembled WGS sequence"/>
</dbReference>
<evidence type="ECO:0000256" key="1">
    <source>
        <dbReference type="SAM" id="SignalP"/>
    </source>
</evidence>
<organism evidence="2 3">
    <name type="scientific">Candidatus Bilophila faecipullorum</name>
    <dbReference type="NCBI Taxonomy" id="2838482"/>
    <lineage>
        <taxon>Bacteria</taxon>
        <taxon>Pseudomonadati</taxon>
        <taxon>Thermodesulfobacteriota</taxon>
        <taxon>Desulfovibrionia</taxon>
        <taxon>Desulfovibrionales</taxon>
        <taxon>Desulfovibrionaceae</taxon>
        <taxon>Bilophila</taxon>
    </lineage>
</organism>
<dbReference type="Gene3D" id="2.20.110.10">
    <property type="entry name" value="Histone H3 K4-specific methyltransferase SET7/9 N-terminal domain"/>
    <property type="match status" value="2"/>
</dbReference>
<name>A0A9D1QZ10_9BACT</name>
<feature type="signal peptide" evidence="1">
    <location>
        <begin position="1"/>
        <end position="20"/>
    </location>
</feature>
<dbReference type="EMBL" id="DXGI01000217">
    <property type="protein sequence ID" value="HIW78666.1"/>
    <property type="molecule type" value="Genomic_DNA"/>
</dbReference>
<evidence type="ECO:0000313" key="2">
    <source>
        <dbReference type="EMBL" id="HIW78666.1"/>
    </source>
</evidence>
<protein>
    <recommendedName>
        <fullName evidence="4">MORN repeat protein</fullName>
    </recommendedName>
</protein>
<sequence length="195" mass="21606">MKRFLHAVLCVILFSACASAQAPCRYDPQSGLFTGRDGTPYTGVVRGYYPEGALRSFSEVKEGRLNGRQVLYYADGSVERTGVFREGRSVRPVRIYEAGRLVMEADVTDGAFDGKAISYDAEGKAVQIRRYRRGRLEGRTEIANTGGGKWGEILFRDDKPVEGFCYDSAGKKLRLSEITMRNVLNGAQGIPCENE</sequence>
<accession>A0A9D1QZ10</accession>
<dbReference type="SUPFAM" id="SSF82185">
    <property type="entry name" value="Histone H3 K4-specific methyltransferase SET7/9 N-terminal domain"/>
    <property type="match status" value="1"/>
</dbReference>
<gene>
    <name evidence="2" type="ORF">H9874_05935</name>
</gene>
<proteinExistence type="predicted"/>
<reference evidence="2" key="1">
    <citation type="journal article" date="2021" name="PeerJ">
        <title>Extensive microbial diversity within the chicken gut microbiome revealed by metagenomics and culture.</title>
        <authorList>
            <person name="Gilroy R."/>
            <person name="Ravi A."/>
            <person name="Getino M."/>
            <person name="Pursley I."/>
            <person name="Horton D.L."/>
            <person name="Alikhan N.F."/>
            <person name="Baker D."/>
            <person name="Gharbi K."/>
            <person name="Hall N."/>
            <person name="Watson M."/>
            <person name="Adriaenssens E.M."/>
            <person name="Foster-Nyarko E."/>
            <person name="Jarju S."/>
            <person name="Secka A."/>
            <person name="Antonio M."/>
            <person name="Oren A."/>
            <person name="Chaudhuri R.R."/>
            <person name="La Ragione R."/>
            <person name="Hildebrand F."/>
            <person name="Pallen M.J."/>
        </authorList>
    </citation>
    <scope>NUCLEOTIDE SEQUENCE</scope>
    <source>
        <strain evidence="2">ChiSxjej5B17-1746</strain>
    </source>
</reference>
<evidence type="ECO:0000313" key="3">
    <source>
        <dbReference type="Proteomes" id="UP000824264"/>
    </source>
</evidence>
<comment type="caution">
    <text evidence="2">The sequence shown here is derived from an EMBL/GenBank/DDBJ whole genome shotgun (WGS) entry which is preliminary data.</text>
</comment>
<evidence type="ECO:0008006" key="4">
    <source>
        <dbReference type="Google" id="ProtNLM"/>
    </source>
</evidence>
<keyword evidence="1" id="KW-0732">Signal</keyword>
<reference evidence="2" key="2">
    <citation type="submission" date="2021-04" db="EMBL/GenBank/DDBJ databases">
        <authorList>
            <person name="Gilroy R."/>
        </authorList>
    </citation>
    <scope>NUCLEOTIDE SEQUENCE</scope>
    <source>
        <strain evidence="2">ChiSxjej5B17-1746</strain>
    </source>
</reference>
<dbReference type="PROSITE" id="PS51257">
    <property type="entry name" value="PROKAR_LIPOPROTEIN"/>
    <property type="match status" value="1"/>
</dbReference>
<dbReference type="AlphaFoldDB" id="A0A9D1QZ10"/>
<feature type="chain" id="PRO_5039149212" description="MORN repeat protein" evidence="1">
    <location>
        <begin position="21"/>
        <end position="195"/>
    </location>
</feature>